<sequence>MQFVRTEDSRSKKTQNDKDTTEGERTWMMDRRCPVALGQTPGMEGGRRSAGRKAPTIKGTNPSHLHSHSTTNLARAHGLKDARSRRQKSHVKEEGGDEVGVALGVAMIPASQKGSGRAAKKGMPQQQQQPATGRFSELPSYLSPAAHLTRCKPEGEEDTDTLIRAGLLRAPHLGTPSNSRPAPRSTRVTLRQLRCARRQATRTPRKGLVHGERVTAATTTPHARLAGTKRNREASVRPLWCDIKSGRRRQALVTTPEWFSAEAASMGIDWRSSVLARSPIGVVQVRKIHYMVTAAFNNMPKGYAYIGYTQKREEA</sequence>
<protein>
    <submittedName>
        <fullName evidence="1">Uncharacterized protein</fullName>
    </submittedName>
</protein>
<evidence type="ECO:0000313" key="1">
    <source>
        <dbReference type="EMBL" id="KAH6930695.1"/>
    </source>
</evidence>
<keyword evidence="2" id="KW-1185">Reference proteome</keyword>
<gene>
    <name evidence="1" type="ORF">HPB50_017212</name>
</gene>
<accession>A0ACB7S843</accession>
<reference evidence="1" key="1">
    <citation type="submission" date="2020-05" db="EMBL/GenBank/DDBJ databases">
        <title>Large-scale comparative analyses of tick genomes elucidate their genetic diversity and vector capacities.</title>
        <authorList>
            <person name="Jia N."/>
            <person name="Wang J."/>
            <person name="Shi W."/>
            <person name="Du L."/>
            <person name="Sun Y."/>
            <person name="Zhan W."/>
            <person name="Jiang J."/>
            <person name="Wang Q."/>
            <person name="Zhang B."/>
            <person name="Ji P."/>
            <person name="Sakyi L.B."/>
            <person name="Cui X."/>
            <person name="Yuan T."/>
            <person name="Jiang B."/>
            <person name="Yang W."/>
            <person name="Lam T.T.-Y."/>
            <person name="Chang Q."/>
            <person name="Ding S."/>
            <person name="Wang X."/>
            <person name="Zhu J."/>
            <person name="Ruan X."/>
            <person name="Zhao L."/>
            <person name="Wei J."/>
            <person name="Que T."/>
            <person name="Du C."/>
            <person name="Cheng J."/>
            <person name="Dai P."/>
            <person name="Han X."/>
            <person name="Huang E."/>
            <person name="Gao Y."/>
            <person name="Liu J."/>
            <person name="Shao H."/>
            <person name="Ye R."/>
            <person name="Li L."/>
            <person name="Wei W."/>
            <person name="Wang X."/>
            <person name="Wang C."/>
            <person name="Yang T."/>
            <person name="Huo Q."/>
            <person name="Li W."/>
            <person name="Guo W."/>
            <person name="Chen H."/>
            <person name="Zhou L."/>
            <person name="Ni X."/>
            <person name="Tian J."/>
            <person name="Zhou Y."/>
            <person name="Sheng Y."/>
            <person name="Liu T."/>
            <person name="Pan Y."/>
            <person name="Xia L."/>
            <person name="Li J."/>
            <person name="Zhao F."/>
            <person name="Cao W."/>
        </authorList>
    </citation>
    <scope>NUCLEOTIDE SEQUENCE</scope>
    <source>
        <strain evidence="1">Hyas-2018</strain>
    </source>
</reference>
<name>A0ACB7S843_HYAAI</name>
<comment type="caution">
    <text evidence="1">The sequence shown here is derived from an EMBL/GenBank/DDBJ whole genome shotgun (WGS) entry which is preliminary data.</text>
</comment>
<proteinExistence type="predicted"/>
<dbReference type="Proteomes" id="UP000821845">
    <property type="component" value="Chromosome 5"/>
</dbReference>
<evidence type="ECO:0000313" key="2">
    <source>
        <dbReference type="Proteomes" id="UP000821845"/>
    </source>
</evidence>
<organism evidence="1 2">
    <name type="scientific">Hyalomma asiaticum</name>
    <name type="common">Tick</name>
    <dbReference type="NCBI Taxonomy" id="266040"/>
    <lineage>
        <taxon>Eukaryota</taxon>
        <taxon>Metazoa</taxon>
        <taxon>Ecdysozoa</taxon>
        <taxon>Arthropoda</taxon>
        <taxon>Chelicerata</taxon>
        <taxon>Arachnida</taxon>
        <taxon>Acari</taxon>
        <taxon>Parasitiformes</taxon>
        <taxon>Ixodida</taxon>
        <taxon>Ixodoidea</taxon>
        <taxon>Ixodidae</taxon>
        <taxon>Hyalomminae</taxon>
        <taxon>Hyalomma</taxon>
    </lineage>
</organism>
<dbReference type="EMBL" id="CM023485">
    <property type="protein sequence ID" value="KAH6930695.1"/>
    <property type="molecule type" value="Genomic_DNA"/>
</dbReference>